<evidence type="ECO:0000313" key="2">
    <source>
        <dbReference type="Proteomes" id="UP000198928"/>
    </source>
</evidence>
<dbReference type="OrthoDB" id="4224844at2"/>
<dbReference type="EMBL" id="FOSG01000012">
    <property type="protein sequence ID" value="SFL04978.1"/>
    <property type="molecule type" value="Genomic_DNA"/>
</dbReference>
<dbReference type="RefSeq" id="WP_093850677.1">
    <property type="nucleotide sequence ID" value="NZ_FOSG01000012.1"/>
</dbReference>
<protein>
    <submittedName>
        <fullName evidence="1">Uncharacterized protein</fullName>
    </submittedName>
</protein>
<dbReference type="Proteomes" id="UP000198928">
    <property type="component" value="Unassembled WGS sequence"/>
</dbReference>
<dbReference type="AlphaFoldDB" id="A0A1I4EGS5"/>
<accession>A0A1I4EGS5</accession>
<sequence length="152" mass="16155">MAAKTAAEPTACTCSQFEADGKTTGCTATTARLFAPGHDAKLKSFLIRAGAEGHQVTRTDASGHRTITSAADAAKGFKFAYMITSGIKRAQDKAAAKKDKGTGRKKVATKKPQVVTAKVGRWLRTGVIEGDEFVYTDARGNERRTAKFTVQG</sequence>
<proteinExistence type="predicted"/>
<name>A0A1I4EGS5_9ACTN</name>
<evidence type="ECO:0000313" key="1">
    <source>
        <dbReference type="EMBL" id="SFL04978.1"/>
    </source>
</evidence>
<organism evidence="1 2">
    <name type="scientific">Streptomyces pini</name>
    <dbReference type="NCBI Taxonomy" id="1520580"/>
    <lineage>
        <taxon>Bacteria</taxon>
        <taxon>Bacillati</taxon>
        <taxon>Actinomycetota</taxon>
        <taxon>Actinomycetes</taxon>
        <taxon>Kitasatosporales</taxon>
        <taxon>Streptomycetaceae</taxon>
        <taxon>Streptomyces</taxon>
    </lineage>
</organism>
<gene>
    <name evidence="1" type="ORF">SAMN05192584_11272</name>
</gene>
<reference evidence="2" key="1">
    <citation type="submission" date="2016-10" db="EMBL/GenBank/DDBJ databases">
        <authorList>
            <person name="Varghese N."/>
            <person name="Submissions S."/>
        </authorList>
    </citation>
    <scope>NUCLEOTIDE SEQUENCE [LARGE SCALE GENOMIC DNA]</scope>
    <source>
        <strain evidence="2">PL19</strain>
    </source>
</reference>
<keyword evidence="2" id="KW-1185">Reference proteome</keyword>